<dbReference type="Proteomes" id="UP000832041">
    <property type="component" value="Chromosome"/>
</dbReference>
<proteinExistence type="predicted"/>
<accession>A0ABY4L444</accession>
<gene>
    <name evidence="1" type="ORF">FOF52_15700</name>
</gene>
<evidence type="ECO:0000313" key="2">
    <source>
        <dbReference type="Proteomes" id="UP000832041"/>
    </source>
</evidence>
<protein>
    <submittedName>
        <fullName evidence="1">Uncharacterized protein</fullName>
    </submittedName>
</protein>
<dbReference type="RefSeq" id="WP_248590710.1">
    <property type="nucleotide sequence ID" value="NZ_BAABEB010000005.1"/>
</dbReference>
<evidence type="ECO:0000313" key="1">
    <source>
        <dbReference type="EMBL" id="UPT22229.1"/>
    </source>
</evidence>
<sequence>MSERRLPEEWPAGVRPFWAEDFPHSAVEWLFGLLPGDYRLHGVLRRYPVALSGLALRHVRAELAAAREGYRAVPADLDGRLPAAAVDQVRNVYLTEGGRLADRLRAVEAVDRALRALPAGPAAR</sequence>
<keyword evidence="2" id="KW-1185">Reference proteome</keyword>
<organism evidence="1 2">
    <name type="scientific">Thermobifida alba</name>
    <name type="common">Thermomonospora alba</name>
    <dbReference type="NCBI Taxonomy" id="53522"/>
    <lineage>
        <taxon>Bacteria</taxon>
        <taxon>Bacillati</taxon>
        <taxon>Actinomycetota</taxon>
        <taxon>Actinomycetes</taxon>
        <taxon>Streptosporangiales</taxon>
        <taxon>Nocardiopsidaceae</taxon>
        <taxon>Thermobifida</taxon>
    </lineage>
</organism>
<reference evidence="1 2" key="1">
    <citation type="submission" date="2020-04" db="EMBL/GenBank/DDBJ databases">
        <title>Thermobifida alba genome sequencing and assembly.</title>
        <authorList>
            <person name="Luzics S."/>
            <person name="Horvath B."/>
            <person name="Nagy I."/>
            <person name="Toth A."/>
            <person name="Nagy I."/>
            <person name="Kukolya J."/>
        </authorList>
    </citation>
    <scope>NUCLEOTIDE SEQUENCE [LARGE SCALE GENOMIC DNA]</scope>
    <source>
        <strain evidence="1 2">DSM 43795</strain>
    </source>
</reference>
<dbReference type="EMBL" id="CP051627">
    <property type="protein sequence ID" value="UPT22229.1"/>
    <property type="molecule type" value="Genomic_DNA"/>
</dbReference>
<name>A0ABY4L444_THEAE</name>